<dbReference type="SUPFAM" id="SSF158997">
    <property type="entry name" value="Trm112p-like"/>
    <property type="match status" value="1"/>
</dbReference>
<dbReference type="GO" id="GO:0008168">
    <property type="term" value="F:methyltransferase activity"/>
    <property type="evidence" value="ECO:0007669"/>
    <property type="project" value="UniProtKB-KW"/>
</dbReference>
<comment type="similarity">
    <text evidence="1">Belongs to the TRM112 family.</text>
</comment>
<dbReference type="GO" id="GO:0046982">
    <property type="term" value="F:protein heterodimerization activity"/>
    <property type="evidence" value="ECO:0007669"/>
    <property type="project" value="InterPro"/>
</dbReference>
<sequence length="146" mass="16532">MNLDKQGRCVEKQVLIKEAVMKLLTHNLLTCNIKGVKNGFPLKIDATEVVVKESDFNPDFIARMIHKIEWKALVSAAQNLGHGKSLPEDISGREKELCENEEFLKDTHHVLIEIEIMEGNLICPETGRKFPISKGIPNMLLKEDEI</sequence>
<feature type="non-terminal residue" evidence="5">
    <location>
        <position position="1"/>
    </location>
</feature>
<dbReference type="PANTHER" id="PTHR12773:SF0">
    <property type="entry name" value="MULTIFUNCTIONAL METHYLTRANSFERASE SUBUNIT TRM112-LIKE PROTEIN"/>
    <property type="match status" value="1"/>
</dbReference>
<dbReference type="CDD" id="cd21089">
    <property type="entry name" value="Trm112-like"/>
    <property type="match status" value="1"/>
</dbReference>
<dbReference type="OrthoDB" id="2187549at2759"/>
<dbReference type="GO" id="GO:0070476">
    <property type="term" value="P:rRNA (guanine-N7)-methylation"/>
    <property type="evidence" value="ECO:0007669"/>
    <property type="project" value="TreeGrafter"/>
</dbReference>
<dbReference type="GO" id="GO:0030488">
    <property type="term" value="P:tRNA methylation"/>
    <property type="evidence" value="ECO:0007669"/>
    <property type="project" value="TreeGrafter"/>
</dbReference>
<dbReference type="EMBL" id="HAAD01000468">
    <property type="protein sequence ID" value="CDG66700.1"/>
    <property type="molecule type" value="mRNA"/>
</dbReference>
<evidence type="ECO:0000256" key="3">
    <source>
        <dbReference type="ARBA" id="ARBA00030516"/>
    </source>
</evidence>
<dbReference type="InterPro" id="IPR005651">
    <property type="entry name" value="Trm112-like"/>
</dbReference>
<protein>
    <recommendedName>
        <fullName evidence="2">Multifunctional methyltransferase subunit TRM112-like protein</fullName>
    </recommendedName>
    <alternativeName>
        <fullName evidence="3">tRNA methyltransferase 112 homolog</fullName>
    </alternativeName>
</protein>
<dbReference type="PANTHER" id="PTHR12773">
    <property type="entry name" value="UPF0315 PROTEIN-RELATED"/>
    <property type="match status" value="1"/>
</dbReference>
<dbReference type="Gene3D" id="2.20.25.10">
    <property type="match status" value="1"/>
</dbReference>
<keyword evidence="5" id="KW-0489">Methyltransferase</keyword>
<proteinExistence type="evidence at transcript level"/>
<accession>T2M466</accession>
<dbReference type="Pfam" id="PF03966">
    <property type="entry name" value="Trm112p"/>
    <property type="match status" value="1"/>
</dbReference>
<reference evidence="5" key="1">
    <citation type="journal article" date="2013" name="Genome Biol. Evol.">
        <title>Punctuated emergences of genetic and phenotypic innovations in eumetazoan, bilaterian, euteleostome, and hominidae ancestors.</title>
        <authorList>
            <person name="Wenger Y."/>
            <person name="Galliot B."/>
        </authorList>
    </citation>
    <scope>NUCLEOTIDE SEQUENCE</scope>
    <source>
        <tissue evidence="5">Whole animals</tissue>
    </source>
</reference>
<keyword evidence="5" id="KW-0808">Transferase</keyword>
<evidence type="ECO:0000313" key="5">
    <source>
        <dbReference type="EMBL" id="CDG66700.1"/>
    </source>
</evidence>
<name>T2M466_HYDVU</name>
<comment type="subunit">
    <text evidence="4">Interacts with TRM9.</text>
</comment>
<gene>
    <name evidence="5" type="primary">TRMT112</name>
</gene>
<dbReference type="InterPro" id="IPR039127">
    <property type="entry name" value="Trm112"/>
</dbReference>
<evidence type="ECO:0000256" key="4">
    <source>
        <dbReference type="ARBA" id="ARBA00065633"/>
    </source>
</evidence>
<evidence type="ECO:0000256" key="2">
    <source>
        <dbReference type="ARBA" id="ARBA00019989"/>
    </source>
</evidence>
<dbReference type="AlphaFoldDB" id="T2M466"/>
<dbReference type="FunFam" id="2.20.25.10:FF:000018">
    <property type="entry name" value="Multifunctional methyltransferase subunit TRM112-like B"/>
    <property type="match status" value="1"/>
</dbReference>
<evidence type="ECO:0000256" key="1">
    <source>
        <dbReference type="ARBA" id="ARBA00007980"/>
    </source>
</evidence>
<organism evidence="5">
    <name type="scientific">Hydra vulgaris</name>
    <name type="common">Hydra</name>
    <name type="synonym">Hydra attenuata</name>
    <dbReference type="NCBI Taxonomy" id="6087"/>
    <lineage>
        <taxon>Eukaryota</taxon>
        <taxon>Metazoa</taxon>
        <taxon>Cnidaria</taxon>
        <taxon>Hydrozoa</taxon>
        <taxon>Hydroidolina</taxon>
        <taxon>Anthoathecata</taxon>
        <taxon>Aplanulata</taxon>
        <taxon>Hydridae</taxon>
        <taxon>Hydra</taxon>
    </lineage>
</organism>